<name>A0A838XRW0_9HYPH</name>
<organism evidence="4 5">
    <name type="scientific">Stappia taiwanensis</name>
    <dbReference type="NCBI Taxonomy" id="992267"/>
    <lineage>
        <taxon>Bacteria</taxon>
        <taxon>Pseudomonadati</taxon>
        <taxon>Pseudomonadota</taxon>
        <taxon>Alphaproteobacteria</taxon>
        <taxon>Hyphomicrobiales</taxon>
        <taxon>Stappiaceae</taxon>
        <taxon>Stappia</taxon>
    </lineage>
</organism>
<feature type="chain" id="PRO_5032837584" evidence="3">
    <location>
        <begin position="32"/>
        <end position="381"/>
    </location>
</feature>
<evidence type="ECO:0000256" key="2">
    <source>
        <dbReference type="ARBA" id="ARBA00022764"/>
    </source>
</evidence>
<sequence>MTEPHRFLCRPGPPLPLRLVLLCLLAALVFAAGPVAPTWAADDDTPTRWLPPAGDQQPARSVTIYSSLDAALAQPLLIGFQRLYPGVGLRYFELQTQDIHARIIDETDRDAPTADLAFSSAMDLQVKLANDGYAQAVTLREAASLPDWAHWRDTVYGVTFEPAVILYHKPAFAGHEPPRTRAALTRYLKANEANLYGRVGTYDVERAGLGLFFLARDREHNKEIWELFGALGAAGVKLYSNSSAIVERVADGRFLLGYNILGSYAAAWARSAPDLGIILPEDYTVVMSRTGLVPRNAAAPDLGAAFLDFMLSREGQQILAQTGSLAALRQDLDGPNTASSLHATFGDRLRPVPVGPALVVYLDQVKRQRLIDRWNQALRIQ</sequence>
<dbReference type="GO" id="GO:0030288">
    <property type="term" value="C:outer membrane-bounded periplasmic space"/>
    <property type="evidence" value="ECO:0007669"/>
    <property type="project" value="TreeGrafter"/>
</dbReference>
<evidence type="ECO:0000256" key="3">
    <source>
        <dbReference type="SAM" id="SignalP"/>
    </source>
</evidence>
<dbReference type="Gene3D" id="3.40.190.10">
    <property type="entry name" value="Periplasmic binding protein-like II"/>
    <property type="match status" value="2"/>
</dbReference>
<keyword evidence="1 3" id="KW-0732">Signal</keyword>
<dbReference type="RefSeq" id="WP_181760007.1">
    <property type="nucleotide sequence ID" value="NZ_BMCR01000008.1"/>
</dbReference>
<evidence type="ECO:0000313" key="4">
    <source>
        <dbReference type="EMBL" id="MBA4611801.1"/>
    </source>
</evidence>
<comment type="caution">
    <text evidence="4">The sequence shown here is derived from an EMBL/GenBank/DDBJ whole genome shotgun (WGS) entry which is preliminary data.</text>
</comment>
<keyword evidence="2" id="KW-0574">Periplasm</keyword>
<protein>
    <submittedName>
        <fullName evidence="4">ABC transporter substrate-binding protein</fullName>
    </submittedName>
</protein>
<reference evidence="4 5" key="1">
    <citation type="submission" date="2020-07" db="EMBL/GenBank/DDBJ databases">
        <authorList>
            <person name="Li M."/>
        </authorList>
    </citation>
    <scope>NUCLEOTIDE SEQUENCE [LARGE SCALE GENOMIC DNA]</scope>
    <source>
        <strain evidence="4 5">DSM 23284</strain>
    </source>
</reference>
<dbReference type="Proteomes" id="UP000559404">
    <property type="component" value="Unassembled WGS sequence"/>
</dbReference>
<accession>A0A838XRW0</accession>
<dbReference type="SUPFAM" id="SSF53850">
    <property type="entry name" value="Periplasmic binding protein-like II"/>
    <property type="match status" value="1"/>
</dbReference>
<dbReference type="PANTHER" id="PTHR30006">
    <property type="entry name" value="THIAMINE-BINDING PERIPLASMIC PROTEIN-RELATED"/>
    <property type="match status" value="1"/>
</dbReference>
<feature type="signal peptide" evidence="3">
    <location>
        <begin position="1"/>
        <end position="31"/>
    </location>
</feature>
<proteinExistence type="predicted"/>
<gene>
    <name evidence="4" type="ORF">H1W37_09080</name>
</gene>
<dbReference type="InterPro" id="IPR006059">
    <property type="entry name" value="SBP"/>
</dbReference>
<dbReference type="AlphaFoldDB" id="A0A838XRW0"/>
<evidence type="ECO:0000313" key="5">
    <source>
        <dbReference type="Proteomes" id="UP000559404"/>
    </source>
</evidence>
<keyword evidence="5" id="KW-1185">Reference proteome</keyword>
<dbReference type="Pfam" id="PF13416">
    <property type="entry name" value="SBP_bac_8"/>
    <property type="match status" value="1"/>
</dbReference>
<reference evidence="4 5" key="2">
    <citation type="submission" date="2020-08" db="EMBL/GenBank/DDBJ databases">
        <title>Stappia taiwanensis sp. nov., isolated from a coastal thermal spring.</title>
        <authorList>
            <person name="Kampfer P."/>
        </authorList>
    </citation>
    <scope>NUCLEOTIDE SEQUENCE [LARGE SCALE GENOMIC DNA]</scope>
    <source>
        <strain evidence="4 5">DSM 23284</strain>
    </source>
</reference>
<dbReference type="EMBL" id="JACEON010000007">
    <property type="protein sequence ID" value="MBA4611801.1"/>
    <property type="molecule type" value="Genomic_DNA"/>
</dbReference>
<dbReference type="PANTHER" id="PTHR30006:SF25">
    <property type="entry name" value="PHOSPHOGLYCERATE TRANSPORT REGULATORY PROTEIN PGTC"/>
    <property type="match status" value="1"/>
</dbReference>
<evidence type="ECO:0000256" key="1">
    <source>
        <dbReference type="ARBA" id="ARBA00022729"/>
    </source>
</evidence>